<evidence type="ECO:0000313" key="7">
    <source>
        <dbReference type="EMBL" id="KAJ1724679.1"/>
    </source>
</evidence>
<keyword evidence="4 6" id="KW-1133">Transmembrane helix</keyword>
<evidence type="ECO:0000256" key="1">
    <source>
        <dbReference type="ARBA" id="ARBA00004141"/>
    </source>
</evidence>
<dbReference type="Proteomes" id="UP001149813">
    <property type="component" value="Unassembled WGS sequence"/>
</dbReference>
<keyword evidence="8" id="KW-1185">Reference proteome</keyword>
<dbReference type="Pfam" id="PF01940">
    <property type="entry name" value="DUF92"/>
    <property type="match status" value="1"/>
</dbReference>
<comment type="subcellular location">
    <subcellularLocation>
        <location evidence="1">Membrane</location>
        <topology evidence="1">Multi-pass membrane protein</topology>
    </subcellularLocation>
</comment>
<evidence type="ECO:0008006" key="9">
    <source>
        <dbReference type="Google" id="ProtNLM"/>
    </source>
</evidence>
<feature type="transmembrane region" description="Helical" evidence="6">
    <location>
        <begin position="119"/>
        <end position="140"/>
    </location>
</feature>
<organism evidence="7 8">
    <name type="scientific">Coemansia erecta</name>
    <dbReference type="NCBI Taxonomy" id="147472"/>
    <lineage>
        <taxon>Eukaryota</taxon>
        <taxon>Fungi</taxon>
        <taxon>Fungi incertae sedis</taxon>
        <taxon>Zoopagomycota</taxon>
        <taxon>Kickxellomycotina</taxon>
        <taxon>Kickxellomycetes</taxon>
        <taxon>Kickxellales</taxon>
        <taxon>Kickxellaceae</taxon>
        <taxon>Coemansia</taxon>
    </lineage>
</organism>
<keyword evidence="3 6" id="KW-0812">Transmembrane</keyword>
<feature type="transmembrane region" description="Helical" evidence="6">
    <location>
        <begin position="171"/>
        <end position="197"/>
    </location>
</feature>
<proteinExistence type="inferred from homology"/>
<evidence type="ECO:0000256" key="6">
    <source>
        <dbReference type="SAM" id="Phobius"/>
    </source>
</evidence>
<name>A0A9W7Y0Q7_9FUNG</name>
<evidence type="ECO:0000313" key="8">
    <source>
        <dbReference type="Proteomes" id="UP001149813"/>
    </source>
</evidence>
<dbReference type="OrthoDB" id="30881at2759"/>
<reference evidence="7" key="1">
    <citation type="submission" date="2022-07" db="EMBL/GenBank/DDBJ databases">
        <title>Phylogenomic reconstructions and comparative analyses of Kickxellomycotina fungi.</title>
        <authorList>
            <person name="Reynolds N.K."/>
            <person name="Stajich J.E."/>
            <person name="Barry K."/>
            <person name="Grigoriev I.V."/>
            <person name="Crous P."/>
            <person name="Smith M.E."/>
        </authorList>
    </citation>
    <scope>NUCLEOTIDE SEQUENCE</scope>
    <source>
        <strain evidence="7">NBRC 32514</strain>
    </source>
</reference>
<gene>
    <name evidence="7" type="ORF">LPJ53_001107</name>
</gene>
<dbReference type="InterPro" id="IPR002794">
    <property type="entry name" value="DUF92_TMEM19"/>
</dbReference>
<feature type="transmembrane region" description="Helical" evidence="6">
    <location>
        <begin position="43"/>
        <end position="61"/>
    </location>
</feature>
<feature type="transmembrane region" description="Helical" evidence="6">
    <location>
        <begin position="272"/>
        <end position="289"/>
    </location>
</feature>
<feature type="transmembrane region" description="Helical" evidence="6">
    <location>
        <begin position="209"/>
        <end position="229"/>
    </location>
</feature>
<protein>
    <recommendedName>
        <fullName evidence="9">DUF92-domain-containing protein</fullName>
    </recommendedName>
</protein>
<dbReference type="GO" id="GO:0016020">
    <property type="term" value="C:membrane"/>
    <property type="evidence" value="ECO:0007669"/>
    <property type="project" value="UniProtKB-SubCell"/>
</dbReference>
<dbReference type="AlphaFoldDB" id="A0A9W7Y0Q7"/>
<evidence type="ECO:0000256" key="2">
    <source>
        <dbReference type="ARBA" id="ARBA00009012"/>
    </source>
</evidence>
<evidence type="ECO:0000256" key="5">
    <source>
        <dbReference type="ARBA" id="ARBA00023136"/>
    </source>
</evidence>
<evidence type="ECO:0000256" key="4">
    <source>
        <dbReference type="ARBA" id="ARBA00022989"/>
    </source>
</evidence>
<dbReference type="PANTHER" id="PTHR13353">
    <property type="entry name" value="TRANSMEMBRANE PROTEIN 19"/>
    <property type="match status" value="1"/>
</dbReference>
<evidence type="ECO:0000256" key="3">
    <source>
        <dbReference type="ARBA" id="ARBA00022692"/>
    </source>
</evidence>
<comment type="similarity">
    <text evidence="2">Belongs to the TMEM19 family.</text>
</comment>
<dbReference type="PANTHER" id="PTHR13353:SF5">
    <property type="entry name" value="TRANSMEMBRANE PROTEIN 19"/>
    <property type="match status" value="1"/>
</dbReference>
<sequence length="290" mass="31211">MRVLFAIVLTSYLCFNSLRKRSLSRSGAAAAAFVGLSTASNDNLMFTAVLIAFFVSSTFWTKYQASAKQKIDPSYTKASERDWKQVLCNGGVGSLISLVYQYNFDGCRPEDLTTDQRRLMVLLIWAYIGFYSCCAADTWASELGTLSSNWPILVTTLKPVPPGTNGAISKLGILSSFAGGAAVGLAADIALWIQYFAAYRSGAMPKIPYNMLGSLLGTLGSLIDSMLGATVQASYLVNKQAVSDLSEDELRNMDGVQIIAGKNILSNNMVNFFSSAATTAVAVCILKMLI</sequence>
<accession>A0A9W7Y0Q7</accession>
<keyword evidence="5 6" id="KW-0472">Membrane</keyword>
<dbReference type="EMBL" id="JANBOJ010000024">
    <property type="protein sequence ID" value="KAJ1724679.1"/>
    <property type="molecule type" value="Genomic_DNA"/>
</dbReference>
<comment type="caution">
    <text evidence="7">The sequence shown here is derived from an EMBL/GenBank/DDBJ whole genome shotgun (WGS) entry which is preliminary data.</text>
</comment>